<dbReference type="PANTHER" id="PTHR43677:SF4">
    <property type="entry name" value="QUINONE OXIDOREDUCTASE-LIKE PROTEIN 2"/>
    <property type="match status" value="1"/>
</dbReference>
<dbReference type="CDD" id="cd08241">
    <property type="entry name" value="QOR1"/>
    <property type="match status" value="1"/>
</dbReference>
<dbReference type="SMART" id="SM00829">
    <property type="entry name" value="PKS_ER"/>
    <property type="match status" value="1"/>
</dbReference>
<dbReference type="PROSITE" id="PS01162">
    <property type="entry name" value="QOR_ZETA_CRYSTAL"/>
    <property type="match status" value="1"/>
</dbReference>
<evidence type="ECO:0000259" key="1">
    <source>
        <dbReference type="SMART" id="SM00829"/>
    </source>
</evidence>
<dbReference type="EMBL" id="KZ819351">
    <property type="protein sequence ID" value="PWN46277.1"/>
    <property type="molecule type" value="Genomic_DNA"/>
</dbReference>
<dbReference type="InterPro" id="IPR011032">
    <property type="entry name" value="GroES-like_sf"/>
</dbReference>
<dbReference type="InterPro" id="IPR020843">
    <property type="entry name" value="ER"/>
</dbReference>
<dbReference type="PANTHER" id="PTHR43677">
    <property type="entry name" value="SHORT-CHAIN DEHYDROGENASE/REDUCTASE"/>
    <property type="match status" value="1"/>
</dbReference>
<dbReference type="STRING" id="1522189.A0A316W8T0"/>
<organism evidence="2 3">
    <name type="scientific">Ceraceosorus guamensis</name>
    <dbReference type="NCBI Taxonomy" id="1522189"/>
    <lineage>
        <taxon>Eukaryota</taxon>
        <taxon>Fungi</taxon>
        <taxon>Dikarya</taxon>
        <taxon>Basidiomycota</taxon>
        <taxon>Ustilaginomycotina</taxon>
        <taxon>Exobasidiomycetes</taxon>
        <taxon>Ceraceosorales</taxon>
        <taxon>Ceraceosoraceae</taxon>
        <taxon>Ceraceosorus</taxon>
    </lineage>
</organism>
<dbReference type="InterPro" id="IPR051397">
    <property type="entry name" value="Zn-ADH-like_protein"/>
</dbReference>
<gene>
    <name evidence="2" type="ORF">IE81DRAFT_363275</name>
</gene>
<dbReference type="Gene3D" id="3.40.50.720">
    <property type="entry name" value="NAD(P)-binding Rossmann-like Domain"/>
    <property type="match status" value="1"/>
</dbReference>
<protein>
    <submittedName>
        <fullName evidence="2">NAD(P)-binding protein</fullName>
    </submittedName>
</protein>
<dbReference type="Pfam" id="PF08240">
    <property type="entry name" value="ADH_N"/>
    <property type="match status" value="1"/>
</dbReference>
<feature type="domain" description="Enoyl reductase (ER)" evidence="1">
    <location>
        <begin position="15"/>
        <end position="331"/>
    </location>
</feature>
<sequence length="341" mass="37218">MKAYIMDEDIKDLSELPSKLRADAEAPEVDADGTAVLVDVYAASLNLFDQLQVRGKYQMKKPFPYIPGAEIAGVIAKNSPIPEGCNWVAGKTRVFGSANGSYAEQVEAEISQLQEIPDGMTFEEASGLYVTWPTSYAALHFRAKVQPGEWVLVHAGAGGVGLCAIQIAKAMGAKVIATAGSEEKLKVCTEIGGADHAVNYRDKEWQNKVKEITDSHGVDVVYDPVGMILPSLKVIAWNGRLVVIGFAAGDIEKVPMNLPLLKQCSIMGLFWGRMTVEQPELVPETWNGILELLKSKKAKAVVYSHIYEGLESLTQALQDLMARKTWGKAVVRVRKDGKEKL</sequence>
<dbReference type="InterPro" id="IPR036291">
    <property type="entry name" value="NAD(P)-bd_dom_sf"/>
</dbReference>
<evidence type="ECO:0000313" key="2">
    <source>
        <dbReference type="EMBL" id="PWN46277.1"/>
    </source>
</evidence>
<dbReference type="InterPro" id="IPR013154">
    <property type="entry name" value="ADH-like_N"/>
</dbReference>
<keyword evidence="3" id="KW-1185">Reference proteome</keyword>
<accession>A0A316W8T0</accession>
<dbReference type="GO" id="GO:0005739">
    <property type="term" value="C:mitochondrion"/>
    <property type="evidence" value="ECO:0007669"/>
    <property type="project" value="TreeGrafter"/>
</dbReference>
<dbReference type="SUPFAM" id="SSF51735">
    <property type="entry name" value="NAD(P)-binding Rossmann-fold domains"/>
    <property type="match status" value="1"/>
</dbReference>
<evidence type="ECO:0000313" key="3">
    <source>
        <dbReference type="Proteomes" id="UP000245783"/>
    </source>
</evidence>
<dbReference type="Pfam" id="PF00107">
    <property type="entry name" value="ADH_zinc_N"/>
    <property type="match status" value="1"/>
</dbReference>
<name>A0A316W8T0_9BASI</name>
<proteinExistence type="predicted"/>
<dbReference type="GO" id="GO:0008270">
    <property type="term" value="F:zinc ion binding"/>
    <property type="evidence" value="ECO:0007669"/>
    <property type="project" value="InterPro"/>
</dbReference>
<dbReference type="Gene3D" id="3.90.180.10">
    <property type="entry name" value="Medium-chain alcohol dehydrogenases, catalytic domain"/>
    <property type="match status" value="1"/>
</dbReference>
<dbReference type="SUPFAM" id="SSF50129">
    <property type="entry name" value="GroES-like"/>
    <property type="match status" value="1"/>
</dbReference>
<dbReference type="InterPro" id="IPR002364">
    <property type="entry name" value="Quin_OxRdtase/zeta-crystal_CS"/>
</dbReference>
<reference evidence="2 3" key="1">
    <citation type="journal article" date="2018" name="Mol. Biol. Evol.">
        <title>Broad Genomic Sampling Reveals a Smut Pathogenic Ancestry of the Fungal Clade Ustilaginomycotina.</title>
        <authorList>
            <person name="Kijpornyongpan T."/>
            <person name="Mondo S.J."/>
            <person name="Barry K."/>
            <person name="Sandor L."/>
            <person name="Lee J."/>
            <person name="Lipzen A."/>
            <person name="Pangilinan J."/>
            <person name="LaButti K."/>
            <person name="Hainaut M."/>
            <person name="Henrissat B."/>
            <person name="Grigoriev I.V."/>
            <person name="Spatafora J.W."/>
            <person name="Aime M.C."/>
        </authorList>
    </citation>
    <scope>NUCLEOTIDE SEQUENCE [LARGE SCALE GENOMIC DNA]</scope>
    <source>
        <strain evidence="2 3">MCA 4658</strain>
    </source>
</reference>
<dbReference type="OrthoDB" id="10257049at2759"/>
<dbReference type="InParanoid" id="A0A316W8T0"/>
<dbReference type="GeneID" id="37038628"/>
<dbReference type="RefSeq" id="XP_025373437.1">
    <property type="nucleotide sequence ID" value="XM_025516758.1"/>
</dbReference>
<dbReference type="GO" id="GO:0016491">
    <property type="term" value="F:oxidoreductase activity"/>
    <property type="evidence" value="ECO:0007669"/>
    <property type="project" value="InterPro"/>
</dbReference>
<dbReference type="InterPro" id="IPR013149">
    <property type="entry name" value="ADH-like_C"/>
</dbReference>
<dbReference type="AlphaFoldDB" id="A0A316W8T0"/>
<dbReference type="Proteomes" id="UP000245783">
    <property type="component" value="Unassembled WGS sequence"/>
</dbReference>